<dbReference type="NCBIfam" id="TIGR00494">
    <property type="entry name" value="crcB"/>
    <property type="match status" value="1"/>
</dbReference>
<evidence type="ECO:0000256" key="8">
    <source>
        <dbReference type="ARBA" id="ARBA00023136"/>
    </source>
</evidence>
<keyword evidence="9 12" id="KW-0407">Ion channel</keyword>
<evidence type="ECO:0000256" key="12">
    <source>
        <dbReference type="HAMAP-Rule" id="MF_00454"/>
    </source>
</evidence>
<sequence length="131" mass="13414">MAMNPGFNHLLLVAVGGGLGTALRFGVGRWAIALMGPGFPFGTFAVNIIGGFAMGLLAGWLARFGEGGEELRLLLGVGVLGGFTTFSAFSLEVFNMISRAEVALAAAYAISSVAGSVLAVLAGVWLMRSFA</sequence>
<evidence type="ECO:0000256" key="5">
    <source>
        <dbReference type="ARBA" id="ARBA00022989"/>
    </source>
</evidence>
<evidence type="ECO:0000313" key="13">
    <source>
        <dbReference type="EMBL" id="OYQ33097.1"/>
    </source>
</evidence>
<keyword evidence="14" id="KW-1185">Reference proteome</keyword>
<reference evidence="13 14" key="1">
    <citation type="submission" date="2017-07" db="EMBL/GenBank/DDBJ databases">
        <title>Sandarakinorhabdus cyanobacteriorum sp. nov., a novel bacterium isolated from cyanobacterial aggregates in a eutrophic lake.</title>
        <authorList>
            <person name="Cai H."/>
        </authorList>
    </citation>
    <scope>NUCLEOTIDE SEQUENCE [LARGE SCALE GENOMIC DNA]</scope>
    <source>
        <strain evidence="13 14">TH057</strain>
    </source>
</reference>
<keyword evidence="2 12" id="KW-1003">Cell membrane</keyword>
<dbReference type="HAMAP" id="MF_00454">
    <property type="entry name" value="FluC"/>
    <property type="match status" value="1"/>
</dbReference>
<dbReference type="OrthoDB" id="9806299at2"/>
<dbReference type="RefSeq" id="WP_086115679.1">
    <property type="nucleotide sequence ID" value="NZ_NOXT01000077.1"/>
</dbReference>
<dbReference type="Proteomes" id="UP000216991">
    <property type="component" value="Unassembled WGS sequence"/>
</dbReference>
<dbReference type="PANTHER" id="PTHR28259:SF1">
    <property type="entry name" value="FLUORIDE EXPORT PROTEIN 1-RELATED"/>
    <property type="match status" value="1"/>
</dbReference>
<evidence type="ECO:0000256" key="4">
    <source>
        <dbReference type="ARBA" id="ARBA00022692"/>
    </source>
</evidence>
<comment type="similarity">
    <text evidence="10 12">Belongs to the fluoride channel Fluc/FEX (TC 1.A.43) family.</text>
</comment>
<organism evidence="13 14">
    <name type="scientific">Sandarakinorhabdus cyanobacteriorum</name>
    <dbReference type="NCBI Taxonomy" id="1981098"/>
    <lineage>
        <taxon>Bacteria</taxon>
        <taxon>Pseudomonadati</taxon>
        <taxon>Pseudomonadota</taxon>
        <taxon>Alphaproteobacteria</taxon>
        <taxon>Sphingomonadales</taxon>
        <taxon>Sphingosinicellaceae</taxon>
        <taxon>Sandarakinorhabdus</taxon>
    </lineage>
</organism>
<evidence type="ECO:0000256" key="7">
    <source>
        <dbReference type="ARBA" id="ARBA00023065"/>
    </source>
</evidence>
<feature type="binding site" evidence="12">
    <location>
        <position position="81"/>
    </location>
    <ligand>
        <name>Na(+)</name>
        <dbReference type="ChEBI" id="CHEBI:29101"/>
        <note>structural</note>
    </ligand>
</feature>
<evidence type="ECO:0000256" key="10">
    <source>
        <dbReference type="ARBA" id="ARBA00035120"/>
    </source>
</evidence>
<feature type="transmembrane region" description="Helical" evidence="12">
    <location>
        <begin position="73"/>
        <end position="91"/>
    </location>
</feature>
<keyword evidence="5 12" id="KW-1133">Transmembrane helix</keyword>
<protein>
    <recommendedName>
        <fullName evidence="12">Fluoride-specific ion channel FluC</fullName>
    </recommendedName>
</protein>
<feature type="binding site" evidence="12">
    <location>
        <position position="84"/>
    </location>
    <ligand>
        <name>Na(+)</name>
        <dbReference type="ChEBI" id="CHEBI:29101"/>
        <note>structural</note>
    </ligand>
</feature>
<comment type="caution">
    <text evidence="13">The sequence shown here is derived from an EMBL/GenBank/DDBJ whole genome shotgun (WGS) entry which is preliminary data.</text>
</comment>
<evidence type="ECO:0000313" key="14">
    <source>
        <dbReference type="Proteomes" id="UP000216991"/>
    </source>
</evidence>
<keyword evidence="3" id="KW-0997">Cell inner membrane</keyword>
<dbReference type="GO" id="GO:0062054">
    <property type="term" value="F:fluoride channel activity"/>
    <property type="evidence" value="ECO:0007669"/>
    <property type="project" value="UniProtKB-UniRule"/>
</dbReference>
<dbReference type="InterPro" id="IPR003691">
    <property type="entry name" value="FluC"/>
</dbReference>
<evidence type="ECO:0000256" key="9">
    <source>
        <dbReference type="ARBA" id="ARBA00023303"/>
    </source>
</evidence>
<comment type="function">
    <text evidence="12">Fluoride-specific ion channel. Important for reducing fluoride concentration in the cell, thus reducing its toxicity.</text>
</comment>
<dbReference type="AlphaFoldDB" id="A0A255YV38"/>
<keyword evidence="12" id="KW-0813">Transport</keyword>
<dbReference type="GO" id="GO:0140114">
    <property type="term" value="P:cellular detoxification of fluoride"/>
    <property type="evidence" value="ECO:0007669"/>
    <property type="project" value="UniProtKB-UniRule"/>
</dbReference>
<dbReference type="GO" id="GO:0046872">
    <property type="term" value="F:metal ion binding"/>
    <property type="evidence" value="ECO:0007669"/>
    <property type="project" value="UniProtKB-KW"/>
</dbReference>
<keyword evidence="7 12" id="KW-0406">Ion transport</keyword>
<evidence type="ECO:0000256" key="3">
    <source>
        <dbReference type="ARBA" id="ARBA00022519"/>
    </source>
</evidence>
<keyword evidence="6 12" id="KW-0915">Sodium</keyword>
<gene>
    <name evidence="12" type="primary">fluC</name>
    <name evidence="12" type="synonym">crcB</name>
    <name evidence="13" type="ORF">CHU93_03290</name>
</gene>
<name>A0A255YV38_9SPHN</name>
<feature type="transmembrane region" description="Helical" evidence="12">
    <location>
        <begin position="103"/>
        <end position="127"/>
    </location>
</feature>
<comment type="subcellular location">
    <subcellularLocation>
        <location evidence="1 12">Cell membrane</location>
        <topology evidence="1 12">Multi-pass membrane protein</topology>
    </subcellularLocation>
</comment>
<comment type="activity regulation">
    <text evidence="12">Na(+) is not transported, but it plays an essential structural role and its presence is essential for fluoride channel function.</text>
</comment>
<evidence type="ECO:0000256" key="2">
    <source>
        <dbReference type="ARBA" id="ARBA00022475"/>
    </source>
</evidence>
<proteinExistence type="inferred from homology"/>
<evidence type="ECO:0000256" key="11">
    <source>
        <dbReference type="ARBA" id="ARBA00035585"/>
    </source>
</evidence>
<keyword evidence="8 12" id="KW-0472">Membrane</keyword>
<dbReference type="EMBL" id="NOXT01000077">
    <property type="protein sequence ID" value="OYQ33097.1"/>
    <property type="molecule type" value="Genomic_DNA"/>
</dbReference>
<keyword evidence="12" id="KW-0479">Metal-binding</keyword>
<evidence type="ECO:0000256" key="1">
    <source>
        <dbReference type="ARBA" id="ARBA00004651"/>
    </source>
</evidence>
<comment type="catalytic activity">
    <reaction evidence="11">
        <text>fluoride(in) = fluoride(out)</text>
        <dbReference type="Rhea" id="RHEA:76159"/>
        <dbReference type="ChEBI" id="CHEBI:17051"/>
    </reaction>
    <physiologicalReaction direction="left-to-right" evidence="11">
        <dbReference type="Rhea" id="RHEA:76160"/>
    </physiologicalReaction>
</comment>
<dbReference type="PANTHER" id="PTHR28259">
    <property type="entry name" value="FLUORIDE EXPORT PROTEIN 1-RELATED"/>
    <property type="match status" value="1"/>
</dbReference>
<dbReference type="GO" id="GO:0005886">
    <property type="term" value="C:plasma membrane"/>
    <property type="evidence" value="ECO:0007669"/>
    <property type="project" value="UniProtKB-SubCell"/>
</dbReference>
<feature type="transmembrane region" description="Helical" evidence="12">
    <location>
        <begin position="40"/>
        <end position="61"/>
    </location>
</feature>
<dbReference type="NCBIfam" id="NF010791">
    <property type="entry name" value="PRK14195.1"/>
    <property type="match status" value="1"/>
</dbReference>
<keyword evidence="4 12" id="KW-0812">Transmembrane</keyword>
<accession>A0A255YV38</accession>
<evidence type="ECO:0000256" key="6">
    <source>
        <dbReference type="ARBA" id="ARBA00023053"/>
    </source>
</evidence>
<dbReference type="Pfam" id="PF02537">
    <property type="entry name" value="CRCB"/>
    <property type="match status" value="1"/>
</dbReference>